<evidence type="ECO:0000259" key="7">
    <source>
        <dbReference type="Pfam" id="PF12340"/>
    </source>
</evidence>
<comment type="catalytic activity">
    <reaction evidence="1">
        <text>Thiol-dependent hydrolysis of ester, thioester, amide, peptide and isopeptide bonds formed by the C-terminal Gly of ubiquitin (a 76-residue protein attached to proteins as an intracellular targeting signal).</text>
        <dbReference type="EC" id="3.4.19.12"/>
    </reaction>
</comment>
<dbReference type="PANTHER" id="PTHR13367:SF34">
    <property type="match status" value="1"/>
</dbReference>
<protein>
    <recommendedName>
        <fullName evidence="2">ubiquitinyl hydrolase 1</fullName>
        <ecNumber evidence="2">3.4.19.12</ecNumber>
    </recommendedName>
</protein>
<dbReference type="Proteomes" id="UP001140560">
    <property type="component" value="Unassembled WGS sequence"/>
</dbReference>
<dbReference type="InterPro" id="IPR051346">
    <property type="entry name" value="OTU_Deubiquitinase"/>
</dbReference>
<dbReference type="AlphaFoldDB" id="A0A9W8YCR6"/>
<sequence length="257" mass="29135">MTFNCASSSTEKDYVEQLRASSVALNKQPSNSPNPPDIAANFTTLLQKYLSDCKVFFEDLNRALAACVNDSSLFSNRIGLSTNHSIRLSPHFWLRQLHRDRFDLLPEMWKSVIVNYGLAITHLHRATRLVELIDKPVDLYEELRHVGHSNWDPLEFPETLLLEAESGIMVRKEQEFITSHMRSPENGDNIVLQLLMGGGKSSTIVPVLATHLTDKEKSDHSHIMQFLISRANLLHYQACPDHYRQSTEPANAPDACL</sequence>
<accession>A0A9W8YCR6</accession>
<dbReference type="PANTHER" id="PTHR13367">
    <property type="entry name" value="UBIQUITIN THIOESTERASE"/>
    <property type="match status" value="1"/>
</dbReference>
<keyword evidence="9" id="KW-1185">Reference proteome</keyword>
<dbReference type="GO" id="GO:0006508">
    <property type="term" value="P:proteolysis"/>
    <property type="evidence" value="ECO:0007669"/>
    <property type="project" value="UniProtKB-KW"/>
</dbReference>
<name>A0A9W8YCR6_9PLEO</name>
<organism evidence="8 9">
    <name type="scientific">Neocucurbitaria cava</name>
    <dbReference type="NCBI Taxonomy" id="798079"/>
    <lineage>
        <taxon>Eukaryota</taxon>
        <taxon>Fungi</taxon>
        <taxon>Dikarya</taxon>
        <taxon>Ascomycota</taxon>
        <taxon>Pezizomycotina</taxon>
        <taxon>Dothideomycetes</taxon>
        <taxon>Pleosporomycetidae</taxon>
        <taxon>Pleosporales</taxon>
        <taxon>Pleosporineae</taxon>
        <taxon>Cucurbitariaceae</taxon>
        <taxon>Neocucurbitaria</taxon>
    </lineage>
</organism>
<evidence type="ECO:0000256" key="4">
    <source>
        <dbReference type="ARBA" id="ARBA00022786"/>
    </source>
</evidence>
<feature type="domain" description="DUF3638" evidence="7">
    <location>
        <begin position="148"/>
        <end position="223"/>
    </location>
</feature>
<keyword evidence="6" id="KW-0788">Thiol protease</keyword>
<evidence type="ECO:0000313" key="9">
    <source>
        <dbReference type="Proteomes" id="UP001140560"/>
    </source>
</evidence>
<dbReference type="EMBL" id="JAPEUY010000007">
    <property type="protein sequence ID" value="KAJ4371620.1"/>
    <property type="molecule type" value="Genomic_DNA"/>
</dbReference>
<dbReference type="InterPro" id="IPR022099">
    <property type="entry name" value="DUF3638"/>
</dbReference>
<comment type="caution">
    <text evidence="8">The sequence shown here is derived from an EMBL/GenBank/DDBJ whole genome shotgun (WGS) entry which is preliminary data.</text>
</comment>
<proteinExistence type="predicted"/>
<keyword evidence="5" id="KW-0378">Hydrolase</keyword>
<keyword evidence="4" id="KW-0833">Ubl conjugation pathway</keyword>
<dbReference type="Pfam" id="PF12340">
    <property type="entry name" value="DUF3638"/>
    <property type="match status" value="1"/>
</dbReference>
<gene>
    <name evidence="8" type="ORF">N0V83_004840</name>
</gene>
<evidence type="ECO:0000256" key="6">
    <source>
        <dbReference type="ARBA" id="ARBA00022807"/>
    </source>
</evidence>
<dbReference type="OrthoDB" id="3945658at2759"/>
<keyword evidence="3" id="KW-0645">Protease</keyword>
<evidence type="ECO:0000256" key="1">
    <source>
        <dbReference type="ARBA" id="ARBA00000707"/>
    </source>
</evidence>
<dbReference type="GO" id="GO:0004843">
    <property type="term" value="F:cysteine-type deubiquitinase activity"/>
    <property type="evidence" value="ECO:0007669"/>
    <property type="project" value="UniProtKB-EC"/>
</dbReference>
<evidence type="ECO:0000313" key="8">
    <source>
        <dbReference type="EMBL" id="KAJ4371620.1"/>
    </source>
</evidence>
<evidence type="ECO:0000256" key="3">
    <source>
        <dbReference type="ARBA" id="ARBA00022670"/>
    </source>
</evidence>
<evidence type="ECO:0000256" key="2">
    <source>
        <dbReference type="ARBA" id="ARBA00012759"/>
    </source>
</evidence>
<evidence type="ECO:0000256" key="5">
    <source>
        <dbReference type="ARBA" id="ARBA00022801"/>
    </source>
</evidence>
<dbReference type="EC" id="3.4.19.12" evidence="2"/>
<reference evidence="8" key="1">
    <citation type="submission" date="2022-10" db="EMBL/GenBank/DDBJ databases">
        <title>Tapping the CABI collections for fungal endophytes: first genome assemblies for Collariella, Neodidymelliopsis, Ascochyta clinopodiicola, Didymella pomorum, Didymosphaeria variabile, Neocosmospora piperis and Neocucurbitaria cava.</title>
        <authorList>
            <person name="Hill R."/>
        </authorList>
    </citation>
    <scope>NUCLEOTIDE SEQUENCE</scope>
    <source>
        <strain evidence="8">IMI 356814</strain>
    </source>
</reference>